<gene>
    <name evidence="1" type="ORF">EI77_00849</name>
</gene>
<proteinExistence type="predicted"/>
<evidence type="ECO:0000313" key="2">
    <source>
        <dbReference type="Proteomes" id="UP000295662"/>
    </source>
</evidence>
<comment type="caution">
    <text evidence="1">The sequence shown here is derived from an EMBL/GenBank/DDBJ whole genome shotgun (WGS) entry which is preliminary data.</text>
</comment>
<protein>
    <recommendedName>
        <fullName evidence="3">NlpC/P60 family protein</fullName>
    </recommendedName>
</protein>
<evidence type="ECO:0000313" key="1">
    <source>
        <dbReference type="EMBL" id="TDU81539.1"/>
    </source>
</evidence>
<organism evidence="1 2">
    <name type="scientific">Prosthecobacter fusiformis</name>
    <dbReference type="NCBI Taxonomy" id="48464"/>
    <lineage>
        <taxon>Bacteria</taxon>
        <taxon>Pseudomonadati</taxon>
        <taxon>Verrucomicrobiota</taxon>
        <taxon>Verrucomicrobiia</taxon>
        <taxon>Verrucomicrobiales</taxon>
        <taxon>Verrucomicrobiaceae</taxon>
        <taxon>Prosthecobacter</taxon>
    </lineage>
</organism>
<dbReference type="SUPFAM" id="SSF54001">
    <property type="entry name" value="Cysteine proteinases"/>
    <property type="match status" value="1"/>
</dbReference>
<dbReference type="OrthoDB" id="9815928at2"/>
<dbReference type="EMBL" id="SOCA01000001">
    <property type="protein sequence ID" value="TDU81539.1"/>
    <property type="molecule type" value="Genomic_DNA"/>
</dbReference>
<dbReference type="AlphaFoldDB" id="A0A4R7SS94"/>
<dbReference type="PROSITE" id="PS51257">
    <property type="entry name" value="PROKAR_LIPOPROTEIN"/>
    <property type="match status" value="1"/>
</dbReference>
<sequence length="240" mass="27123">MAWKTAGRHQVIYGPLIGMLLTACGSNPLEHSPPRETIRRSEVIQRAEVYAQHRWRPTSANVRHGRDAQAIQVDTPDVGYAKCGWWRPGRWNQGMPYQWGGFDTPTEFDQKVRSGLAAGDVYTAAKRAGLDAAVSREAAGIDCSGLISRCWQLERSYSTRELPSLCVPLSSYDELRPGDILNTHNAHVLLFADWGNTAGTQMWVYEAGSYPTWKVLRRQVDCSALREKGYLPFRYRHILE</sequence>
<dbReference type="InterPro" id="IPR038765">
    <property type="entry name" value="Papain-like_cys_pep_sf"/>
</dbReference>
<evidence type="ECO:0008006" key="3">
    <source>
        <dbReference type="Google" id="ProtNLM"/>
    </source>
</evidence>
<keyword evidence="2" id="KW-1185">Reference proteome</keyword>
<reference evidence="1 2" key="1">
    <citation type="submission" date="2019-03" db="EMBL/GenBank/DDBJ databases">
        <title>Genomic Encyclopedia of Archaeal and Bacterial Type Strains, Phase II (KMG-II): from individual species to whole genera.</title>
        <authorList>
            <person name="Goeker M."/>
        </authorList>
    </citation>
    <scope>NUCLEOTIDE SEQUENCE [LARGE SCALE GENOMIC DNA]</scope>
    <source>
        <strain evidence="1 2">ATCC 25309</strain>
    </source>
</reference>
<dbReference type="Proteomes" id="UP000295662">
    <property type="component" value="Unassembled WGS sequence"/>
</dbReference>
<name>A0A4R7SS94_9BACT</name>
<accession>A0A4R7SS94</accession>
<dbReference type="Gene3D" id="3.90.1720.10">
    <property type="entry name" value="endopeptidase domain like (from Nostoc punctiforme)"/>
    <property type="match status" value="1"/>
</dbReference>